<dbReference type="Proteomes" id="UP001204579">
    <property type="component" value="Unassembled WGS sequence"/>
</dbReference>
<proteinExistence type="predicted"/>
<protein>
    <recommendedName>
        <fullName evidence="4">Peptidase M1 membrane alanine aminopeptidase domain-containing protein</fullName>
    </recommendedName>
</protein>
<keyword evidence="3" id="KW-1185">Reference proteome</keyword>
<evidence type="ECO:0000313" key="3">
    <source>
        <dbReference type="Proteomes" id="UP001204579"/>
    </source>
</evidence>
<feature type="chain" id="PRO_5043666615" description="Peptidase M1 membrane alanine aminopeptidase domain-containing protein" evidence="1">
    <location>
        <begin position="21"/>
        <end position="478"/>
    </location>
</feature>
<evidence type="ECO:0000313" key="2">
    <source>
        <dbReference type="EMBL" id="MCR8873291.1"/>
    </source>
</evidence>
<dbReference type="AlphaFoldDB" id="A0AAW5MXZ4"/>
<evidence type="ECO:0008006" key="4">
    <source>
        <dbReference type="Google" id="ProtNLM"/>
    </source>
</evidence>
<accession>A0AAW5MXZ4</accession>
<sequence length="478" mass="55203">MKKELFYILLLLLFSMTTTAQTTQTDFDYHLDWGGDRIHVTLHYTLPNPGDTILHYGNLDYGGQTDIFGCIKNLRAKGADITADSIHRTVTLHNIQEKEICLTYDIVSRLPNKGLNCPMEMFRPNISENFIYCHGINLFLRLPDNETKSYTQRVSWGKRPAFPVFSLYHAGNSYATVSRMAKDFQNTIIVGDKELFVDTLLIGGIPNYVVTAPRKNIDYNRSAIAEYFKKFYTGIIRFWEEEHPSPYSLIVYPFEKIPFEASGIGLDHGFCARYNPKADTILTDNRIDLFSHEIGHNWISADMDNQWFGEGFNELQTMYMVVATGLKPIDSFVDYLNKSLASLHHSPARNLPNDSIRIRFWELGDYSWIPYWRGAVYAFRLLGQIEHATGNPHSFKALMMALKGQTTSMNREKFLTVTSQFLDRELLEEEFEQYIMRAETIKLDTNRLMSGCALRYKEDGTPYIIITDYTAFKKHFVL</sequence>
<feature type="signal peptide" evidence="1">
    <location>
        <begin position="1"/>
        <end position="20"/>
    </location>
</feature>
<name>A0AAW5MXZ4_9BACT</name>
<gene>
    <name evidence="2" type="ORF">NW209_04535</name>
</gene>
<organism evidence="2 3">
    <name type="scientific">Phocaeicola barnesiae</name>
    <dbReference type="NCBI Taxonomy" id="376804"/>
    <lineage>
        <taxon>Bacteria</taxon>
        <taxon>Pseudomonadati</taxon>
        <taxon>Bacteroidota</taxon>
        <taxon>Bacteroidia</taxon>
        <taxon>Bacteroidales</taxon>
        <taxon>Bacteroidaceae</taxon>
        <taxon>Phocaeicola</taxon>
    </lineage>
</organism>
<reference evidence="2 3" key="1">
    <citation type="submission" date="2022-08" db="EMBL/GenBank/DDBJ databases">
        <authorList>
            <person name="Zeman M."/>
            <person name="Kubasova T."/>
        </authorList>
    </citation>
    <scope>NUCLEOTIDE SEQUENCE [LARGE SCALE GENOMIC DNA]</scope>
    <source>
        <strain evidence="2 3">ET62</strain>
    </source>
</reference>
<comment type="caution">
    <text evidence="2">The sequence shown here is derived from an EMBL/GenBank/DDBJ whole genome shotgun (WGS) entry which is preliminary data.</text>
</comment>
<dbReference type="EMBL" id="JANRHJ010000004">
    <property type="protein sequence ID" value="MCR8873291.1"/>
    <property type="molecule type" value="Genomic_DNA"/>
</dbReference>
<dbReference type="RefSeq" id="WP_022339897.1">
    <property type="nucleotide sequence ID" value="NZ_CAUBSI010000002.1"/>
</dbReference>
<evidence type="ECO:0000256" key="1">
    <source>
        <dbReference type="SAM" id="SignalP"/>
    </source>
</evidence>
<keyword evidence="1" id="KW-0732">Signal</keyword>